<gene>
    <name evidence="2" type="primary">ccdA</name>
    <name evidence="2" type="ORF">D5071_05695</name>
</gene>
<dbReference type="InterPro" id="IPR009956">
    <property type="entry name" value="Post-segregation_anti-tox_CcdA"/>
</dbReference>
<keyword evidence="1" id="KW-1277">Toxin-antitoxin system</keyword>
<evidence type="ECO:0000313" key="2">
    <source>
        <dbReference type="EMBL" id="RJL53456.1"/>
    </source>
</evidence>
<dbReference type="RefSeq" id="WP_119873110.1">
    <property type="nucleotide sequence ID" value="NZ_QZDH01000009.1"/>
</dbReference>
<dbReference type="AlphaFoldDB" id="A0A419AZ32"/>
<reference evidence="2 3" key="1">
    <citation type="submission" date="2018-09" db="EMBL/GenBank/DDBJ databases">
        <title>Phylogenetic diversity of Pectobacterium and Dickeya strains causing blackleg disease of potato in Morocco.</title>
        <authorList>
            <person name="Oulghazi S."/>
            <person name="Moumni M."/>
            <person name="Faure D."/>
        </authorList>
    </citation>
    <scope>NUCLEOTIDE SEQUENCE [LARGE SCALE GENOMIC DNA]</scope>
    <source>
        <strain evidence="2 3">S1.15.11.2D</strain>
    </source>
</reference>
<protein>
    <submittedName>
        <fullName evidence="2">Type II toxin-antitoxin system antitoxin CcdA</fullName>
    </submittedName>
</protein>
<dbReference type="Proteomes" id="UP000283655">
    <property type="component" value="Unassembled WGS sequence"/>
</dbReference>
<dbReference type="NCBIfam" id="NF010264">
    <property type="entry name" value="PRK13710.1"/>
    <property type="match status" value="1"/>
</dbReference>
<dbReference type="Pfam" id="PF07362">
    <property type="entry name" value="CcdA"/>
    <property type="match status" value="1"/>
</dbReference>
<accession>A0A419AZ32</accession>
<sequence>MKRRISIAVDKDDDQIPNATGIPISGLVNDVIGKEAHRIKTEVWKKENREGMENVAQFIAQNGSFADENRNW</sequence>
<comment type="caution">
    <text evidence="2">The sequence shown here is derived from an EMBL/GenBank/DDBJ whole genome shotgun (WGS) entry which is preliminary data.</text>
</comment>
<dbReference type="EMBL" id="QZDH01000009">
    <property type="protein sequence ID" value="RJL53456.1"/>
    <property type="molecule type" value="Genomic_DNA"/>
</dbReference>
<proteinExistence type="predicted"/>
<name>A0A419AZ32_PECCA</name>
<evidence type="ECO:0000313" key="3">
    <source>
        <dbReference type="Proteomes" id="UP000283655"/>
    </source>
</evidence>
<organism evidence="2 3">
    <name type="scientific">Pectobacterium carotovorum</name>
    <name type="common">Erwinia carotovora</name>
    <dbReference type="NCBI Taxonomy" id="554"/>
    <lineage>
        <taxon>Bacteria</taxon>
        <taxon>Pseudomonadati</taxon>
        <taxon>Pseudomonadota</taxon>
        <taxon>Gammaproteobacteria</taxon>
        <taxon>Enterobacterales</taxon>
        <taxon>Pectobacteriaceae</taxon>
        <taxon>Pectobacterium</taxon>
    </lineage>
</organism>
<evidence type="ECO:0000256" key="1">
    <source>
        <dbReference type="ARBA" id="ARBA00022649"/>
    </source>
</evidence>